<dbReference type="InterPro" id="IPR018247">
    <property type="entry name" value="EF_Hand_1_Ca_BS"/>
</dbReference>
<dbReference type="GO" id="GO:0005509">
    <property type="term" value="F:calcium ion binding"/>
    <property type="evidence" value="ECO:0007669"/>
    <property type="project" value="InterPro"/>
</dbReference>
<keyword evidence="1" id="KW-0479">Metal-binding</keyword>
<dbReference type="Pfam" id="PF13202">
    <property type="entry name" value="EF-hand_5"/>
    <property type="match status" value="2"/>
</dbReference>
<organism evidence="6 7">
    <name type="scientific">Ponticoccus litoralis</name>
    <dbReference type="NCBI Taxonomy" id="422297"/>
    <lineage>
        <taxon>Bacteria</taxon>
        <taxon>Pseudomonadati</taxon>
        <taxon>Pseudomonadota</taxon>
        <taxon>Alphaproteobacteria</taxon>
        <taxon>Rhodobacterales</taxon>
        <taxon>Roseobacteraceae</taxon>
        <taxon>Ponticoccus</taxon>
    </lineage>
</organism>
<keyword evidence="7" id="KW-1185">Reference proteome</keyword>
<dbReference type="PROSITE" id="PS50222">
    <property type="entry name" value="EF_HAND_2"/>
    <property type="match status" value="2"/>
</dbReference>
<name>A0AAW9SP48_9RHOB</name>
<feature type="domain" description="EF-hand" evidence="5">
    <location>
        <begin position="80"/>
        <end position="115"/>
    </location>
</feature>
<dbReference type="SMART" id="SM00054">
    <property type="entry name" value="EFh"/>
    <property type="match status" value="3"/>
</dbReference>
<evidence type="ECO:0000259" key="5">
    <source>
        <dbReference type="PROSITE" id="PS50222"/>
    </source>
</evidence>
<dbReference type="InterPro" id="IPR011992">
    <property type="entry name" value="EF-hand-dom_pair"/>
</dbReference>
<evidence type="ECO:0000313" key="6">
    <source>
        <dbReference type="EMBL" id="MEN9060273.1"/>
    </source>
</evidence>
<dbReference type="InterPro" id="IPR002048">
    <property type="entry name" value="EF_hand_dom"/>
</dbReference>
<dbReference type="EMBL" id="JBDNCH010000002">
    <property type="protein sequence ID" value="MEN9060273.1"/>
    <property type="molecule type" value="Genomic_DNA"/>
</dbReference>
<dbReference type="Gene3D" id="1.10.238.10">
    <property type="entry name" value="EF-hand"/>
    <property type="match status" value="2"/>
</dbReference>
<dbReference type="Proteomes" id="UP001428774">
    <property type="component" value="Unassembled WGS sequence"/>
</dbReference>
<protein>
    <submittedName>
        <fullName evidence="6">EF-hand domain-containing protein</fullName>
    </submittedName>
</protein>
<dbReference type="AlphaFoldDB" id="A0AAW9SP48"/>
<feature type="compositionally biased region" description="Low complexity" evidence="3">
    <location>
        <begin position="26"/>
        <end position="53"/>
    </location>
</feature>
<accession>A0AAW9SP48</accession>
<feature type="region of interest" description="Disordered" evidence="3">
    <location>
        <begin position="26"/>
        <end position="63"/>
    </location>
</feature>
<evidence type="ECO:0000256" key="4">
    <source>
        <dbReference type="SAM" id="SignalP"/>
    </source>
</evidence>
<feature type="region of interest" description="Disordered" evidence="3">
    <location>
        <begin position="163"/>
        <end position="238"/>
    </location>
</feature>
<evidence type="ECO:0000313" key="7">
    <source>
        <dbReference type="Proteomes" id="UP001428774"/>
    </source>
</evidence>
<dbReference type="PROSITE" id="PS00018">
    <property type="entry name" value="EF_HAND_1"/>
    <property type="match status" value="2"/>
</dbReference>
<keyword evidence="4" id="KW-0732">Signal</keyword>
<dbReference type="PANTHER" id="PTHR10827">
    <property type="entry name" value="RETICULOCALBIN"/>
    <property type="match status" value="1"/>
</dbReference>
<dbReference type="Pfam" id="PF13499">
    <property type="entry name" value="EF-hand_7"/>
    <property type="match status" value="1"/>
</dbReference>
<sequence>MKTTALSMTGLALVLMTGSAGLALAQAQSPAQAPDQPPAQARPAERPMAQAPRGGHGGPGFGMPILSYDADGDGRVTVEEVEARQAERFEAADADGNGLLSPEEVSAYAEALRAEREEMRRAARQAALIARMDADGDGQLSLDEISGVQPETSRFDRILDRLDTDGDGALTEEELQAPRKRMAERGAHRPEGAHGMHRDGDRKGPMQGYRHGEHHGDERGHERGHERGRGTPGWVEGR</sequence>
<evidence type="ECO:0000256" key="3">
    <source>
        <dbReference type="SAM" id="MobiDB-lite"/>
    </source>
</evidence>
<feature type="domain" description="EF-hand" evidence="5">
    <location>
        <begin position="150"/>
        <end position="185"/>
    </location>
</feature>
<feature type="chain" id="PRO_5043779570" evidence="4">
    <location>
        <begin position="26"/>
        <end position="238"/>
    </location>
</feature>
<dbReference type="PANTHER" id="PTHR10827:SF98">
    <property type="entry name" value="45 KDA CALCIUM-BINDING PROTEIN"/>
    <property type="match status" value="1"/>
</dbReference>
<evidence type="ECO:0000256" key="1">
    <source>
        <dbReference type="ARBA" id="ARBA00022723"/>
    </source>
</evidence>
<reference evidence="6 7" key="1">
    <citation type="submission" date="2024-05" db="EMBL/GenBank/DDBJ databases">
        <title>Genome sequence of Ponticoccus litoralis KCCM 90028.</title>
        <authorList>
            <person name="Kim J.M."/>
            <person name="Lee J.K."/>
            <person name="Choi B.J."/>
            <person name="Bayburt H."/>
            <person name="Baek J.H."/>
            <person name="Jeon C.O."/>
        </authorList>
    </citation>
    <scope>NUCLEOTIDE SEQUENCE [LARGE SCALE GENOMIC DNA]</scope>
    <source>
        <strain evidence="6 7">KCCM 90028</strain>
    </source>
</reference>
<feature type="signal peptide" evidence="4">
    <location>
        <begin position="1"/>
        <end position="25"/>
    </location>
</feature>
<dbReference type="SUPFAM" id="SSF47473">
    <property type="entry name" value="EF-hand"/>
    <property type="match status" value="1"/>
</dbReference>
<evidence type="ECO:0000256" key="2">
    <source>
        <dbReference type="ARBA" id="ARBA00022737"/>
    </source>
</evidence>
<gene>
    <name evidence="6" type="ORF">ABFB10_03725</name>
</gene>
<proteinExistence type="predicted"/>
<keyword evidence="2" id="KW-0677">Repeat</keyword>
<comment type="caution">
    <text evidence="6">The sequence shown here is derived from an EMBL/GenBank/DDBJ whole genome shotgun (WGS) entry which is preliminary data.</text>
</comment>
<dbReference type="RefSeq" id="WP_347165470.1">
    <property type="nucleotide sequence ID" value="NZ_JBDNCH010000002.1"/>
</dbReference>
<feature type="compositionally biased region" description="Basic and acidic residues" evidence="3">
    <location>
        <begin position="181"/>
        <end position="229"/>
    </location>
</feature>